<proteinExistence type="predicted"/>
<dbReference type="AlphaFoldDB" id="A0ABD3USQ0"/>
<reference evidence="1 2" key="1">
    <citation type="submission" date="2024-11" db="EMBL/GenBank/DDBJ databases">
        <title>Chromosome-level genome assembly of the freshwater bivalve Anodonta woodiana.</title>
        <authorList>
            <person name="Chen X."/>
        </authorList>
    </citation>
    <scope>NUCLEOTIDE SEQUENCE [LARGE SCALE GENOMIC DNA]</scope>
    <source>
        <strain evidence="1">MN2024</strain>
        <tissue evidence="1">Gills</tissue>
    </source>
</reference>
<comment type="caution">
    <text evidence="1">The sequence shown here is derived from an EMBL/GenBank/DDBJ whole genome shotgun (WGS) entry which is preliminary data.</text>
</comment>
<dbReference type="Proteomes" id="UP001634394">
    <property type="component" value="Unassembled WGS sequence"/>
</dbReference>
<dbReference type="EMBL" id="JBJQND010000015">
    <property type="protein sequence ID" value="KAL3852514.1"/>
    <property type="molecule type" value="Genomic_DNA"/>
</dbReference>
<name>A0ABD3USQ0_SINWO</name>
<evidence type="ECO:0000313" key="2">
    <source>
        <dbReference type="Proteomes" id="UP001634394"/>
    </source>
</evidence>
<protein>
    <submittedName>
        <fullName evidence="1">Uncharacterized protein</fullName>
    </submittedName>
</protein>
<keyword evidence="2" id="KW-1185">Reference proteome</keyword>
<gene>
    <name evidence="1" type="ORF">ACJMK2_016142</name>
</gene>
<sequence length="151" mass="17247">MANPPFYRPRTSEMTFWSRYDPVSQPKGNTDHWSKLKRRAETYKDFYTGARSDLKPAAVDGVRRNAEHLKLTEKTFDDFVLDGLRGTLPGSYSARLSTSSRRGCARSSIYNERAREGFRYWLIEPPKPTNFGRYGIGSFKTVLGIGNAPRT</sequence>
<dbReference type="EMBL" id="JBJQND010000015">
    <property type="protein sequence ID" value="KAL3852513.1"/>
    <property type="molecule type" value="Genomic_DNA"/>
</dbReference>
<evidence type="ECO:0000313" key="1">
    <source>
        <dbReference type="EMBL" id="KAL3852514.1"/>
    </source>
</evidence>
<accession>A0ABD3USQ0</accession>
<organism evidence="1 2">
    <name type="scientific">Sinanodonta woodiana</name>
    <name type="common">Chinese pond mussel</name>
    <name type="synonym">Anodonta woodiana</name>
    <dbReference type="NCBI Taxonomy" id="1069815"/>
    <lineage>
        <taxon>Eukaryota</taxon>
        <taxon>Metazoa</taxon>
        <taxon>Spiralia</taxon>
        <taxon>Lophotrochozoa</taxon>
        <taxon>Mollusca</taxon>
        <taxon>Bivalvia</taxon>
        <taxon>Autobranchia</taxon>
        <taxon>Heteroconchia</taxon>
        <taxon>Palaeoheterodonta</taxon>
        <taxon>Unionida</taxon>
        <taxon>Unionoidea</taxon>
        <taxon>Unionidae</taxon>
        <taxon>Unioninae</taxon>
        <taxon>Sinanodonta</taxon>
    </lineage>
</organism>